<name>A0A7C3V8D2_9BACT</name>
<evidence type="ECO:0000256" key="1">
    <source>
        <dbReference type="SAM" id="Phobius"/>
    </source>
</evidence>
<keyword evidence="1" id="KW-1133">Transmembrane helix</keyword>
<gene>
    <name evidence="3" type="ORF">ENW96_09975</name>
</gene>
<dbReference type="Gene3D" id="1.10.10.1320">
    <property type="entry name" value="Anti-sigma factor, zinc-finger domain"/>
    <property type="match status" value="1"/>
</dbReference>
<dbReference type="AlphaFoldDB" id="A0A7C3V8D2"/>
<comment type="caution">
    <text evidence="3">The sequence shown here is derived from an EMBL/GenBank/DDBJ whole genome shotgun (WGS) entry which is preliminary data.</text>
</comment>
<evidence type="ECO:0000313" key="3">
    <source>
        <dbReference type="EMBL" id="HGF34699.1"/>
    </source>
</evidence>
<dbReference type="EMBL" id="DTMF01000248">
    <property type="protein sequence ID" value="HGF34699.1"/>
    <property type="molecule type" value="Genomic_DNA"/>
</dbReference>
<dbReference type="InterPro" id="IPR041916">
    <property type="entry name" value="Anti_sigma_zinc_sf"/>
</dbReference>
<sequence length="142" mass="15293">MKCEEVHELLSAWLDGEVPPGLRRGLADHLAGCPLCEAEFAALRKLDAALGQLETPAPRDLAAKVRRRLPRPARPWRQSLALAACLALGIFLGSSLTGTLYPVPAHLNGITHEENSLEIFQDYPQGSLGGAFLDQGEEDVSA</sequence>
<feature type="transmembrane region" description="Helical" evidence="1">
    <location>
        <begin position="80"/>
        <end position="101"/>
    </location>
</feature>
<protein>
    <submittedName>
        <fullName evidence="3">Zf-HC2 domain-containing protein</fullName>
    </submittedName>
</protein>
<evidence type="ECO:0000259" key="2">
    <source>
        <dbReference type="Pfam" id="PF13490"/>
    </source>
</evidence>
<reference evidence="3" key="1">
    <citation type="journal article" date="2020" name="mSystems">
        <title>Genome- and Community-Level Interaction Insights into Carbon Utilization and Element Cycling Functions of Hydrothermarchaeota in Hydrothermal Sediment.</title>
        <authorList>
            <person name="Zhou Z."/>
            <person name="Liu Y."/>
            <person name="Xu W."/>
            <person name="Pan J."/>
            <person name="Luo Z.H."/>
            <person name="Li M."/>
        </authorList>
    </citation>
    <scope>NUCLEOTIDE SEQUENCE [LARGE SCALE GENOMIC DNA]</scope>
    <source>
        <strain evidence="3">SpSt-897</strain>
    </source>
</reference>
<proteinExistence type="predicted"/>
<keyword evidence="1" id="KW-0472">Membrane</keyword>
<dbReference type="InterPro" id="IPR027383">
    <property type="entry name" value="Znf_put"/>
</dbReference>
<dbReference type="Pfam" id="PF13490">
    <property type="entry name" value="zf-HC2"/>
    <property type="match status" value="1"/>
</dbReference>
<accession>A0A7C3V8D2</accession>
<keyword evidence="1" id="KW-0812">Transmembrane</keyword>
<feature type="domain" description="Putative zinc-finger" evidence="2">
    <location>
        <begin position="3"/>
        <end position="36"/>
    </location>
</feature>
<organism evidence="3">
    <name type="scientific">Desulfobacca acetoxidans</name>
    <dbReference type="NCBI Taxonomy" id="60893"/>
    <lineage>
        <taxon>Bacteria</taxon>
        <taxon>Pseudomonadati</taxon>
        <taxon>Thermodesulfobacteriota</taxon>
        <taxon>Desulfobaccia</taxon>
        <taxon>Desulfobaccales</taxon>
        <taxon>Desulfobaccaceae</taxon>
        <taxon>Desulfobacca</taxon>
    </lineage>
</organism>